<gene>
    <name evidence="1" type="ORF">Tci_858381</name>
</gene>
<feature type="non-terminal residue" evidence="1">
    <location>
        <position position="131"/>
    </location>
</feature>
<dbReference type="EMBL" id="BKCJ011104989">
    <property type="protein sequence ID" value="GFC86411.1"/>
    <property type="molecule type" value="Genomic_DNA"/>
</dbReference>
<comment type="caution">
    <text evidence="1">The sequence shown here is derived from an EMBL/GenBank/DDBJ whole genome shotgun (WGS) entry which is preliminary data.</text>
</comment>
<evidence type="ECO:0000313" key="1">
    <source>
        <dbReference type="EMBL" id="GFC86411.1"/>
    </source>
</evidence>
<name>A0A699RU36_TANCI</name>
<sequence length="131" mass="14241">ELYSKHDPVKVVSLAEKTIQDAEMFEQLVDHRHLSQTPDVGFLPSDRIFFNSISDKSAAIAYEVLDEGDDRRNAELNIGRFSRIMLGIVGGGICASPDIVIVAMLEGVIIGVGVSRDTIGEDVVVKIDSTP</sequence>
<accession>A0A699RU36</accession>
<proteinExistence type="predicted"/>
<dbReference type="AlphaFoldDB" id="A0A699RU36"/>
<protein>
    <submittedName>
        <fullName evidence="1">Uncharacterized protein</fullName>
    </submittedName>
</protein>
<reference evidence="1" key="1">
    <citation type="journal article" date="2019" name="Sci. Rep.">
        <title>Draft genome of Tanacetum cinerariifolium, the natural source of mosquito coil.</title>
        <authorList>
            <person name="Yamashiro T."/>
            <person name="Shiraishi A."/>
            <person name="Satake H."/>
            <person name="Nakayama K."/>
        </authorList>
    </citation>
    <scope>NUCLEOTIDE SEQUENCE</scope>
</reference>
<organism evidence="1">
    <name type="scientific">Tanacetum cinerariifolium</name>
    <name type="common">Dalmatian daisy</name>
    <name type="synonym">Chrysanthemum cinerariifolium</name>
    <dbReference type="NCBI Taxonomy" id="118510"/>
    <lineage>
        <taxon>Eukaryota</taxon>
        <taxon>Viridiplantae</taxon>
        <taxon>Streptophyta</taxon>
        <taxon>Embryophyta</taxon>
        <taxon>Tracheophyta</taxon>
        <taxon>Spermatophyta</taxon>
        <taxon>Magnoliopsida</taxon>
        <taxon>eudicotyledons</taxon>
        <taxon>Gunneridae</taxon>
        <taxon>Pentapetalae</taxon>
        <taxon>asterids</taxon>
        <taxon>campanulids</taxon>
        <taxon>Asterales</taxon>
        <taxon>Asteraceae</taxon>
        <taxon>Asteroideae</taxon>
        <taxon>Anthemideae</taxon>
        <taxon>Anthemidinae</taxon>
        <taxon>Tanacetum</taxon>
    </lineage>
</organism>
<feature type="non-terminal residue" evidence="1">
    <location>
        <position position="1"/>
    </location>
</feature>